<evidence type="ECO:0000256" key="6">
    <source>
        <dbReference type="SAM" id="MobiDB-lite"/>
    </source>
</evidence>
<gene>
    <name evidence="10" type="primary">cycH</name>
    <name evidence="10" type="ORF">GCM10017655_46120</name>
</gene>
<comment type="caution">
    <text evidence="10">The sequence shown here is derived from an EMBL/GenBank/DDBJ whole genome shotgun (WGS) entry which is preliminary data.</text>
</comment>
<keyword evidence="2" id="KW-0677">Repeat</keyword>
<dbReference type="InterPro" id="IPR056412">
    <property type="entry name" value="Ig_CycH"/>
</dbReference>
<dbReference type="GO" id="GO:0030313">
    <property type="term" value="C:cell envelope"/>
    <property type="evidence" value="ECO:0007669"/>
    <property type="project" value="UniProtKB-SubCell"/>
</dbReference>
<protein>
    <submittedName>
        <fullName evidence="10">Cytochrome c-type biogenesis protein CycH</fullName>
    </submittedName>
</protein>
<evidence type="ECO:0000259" key="9">
    <source>
        <dbReference type="Pfam" id="PF23914"/>
    </source>
</evidence>
<evidence type="ECO:0000256" key="3">
    <source>
        <dbReference type="ARBA" id="ARBA00022748"/>
    </source>
</evidence>
<evidence type="ECO:0000259" key="8">
    <source>
        <dbReference type="Pfam" id="PF23892"/>
    </source>
</evidence>
<dbReference type="PROSITE" id="PS50005">
    <property type="entry name" value="TPR"/>
    <property type="match status" value="1"/>
</dbReference>
<sequence length="404" mass="43642">MIEFWLSAGLLLLVALAFLLIPVLRGRRAQREEDRTALNVALYQERVAELSAQQQAGTLSDEQWQAAKAEAARELLADTEGADLGRTSKLGKWVPVAAAVLVPVLALGMYWQWGSLAKVELAQEETQAPRTIEEMTARLEQAVKAQPESAEAWYYLGRAYMSQERPGDGASAFERAISLAGRQPELLGQLAQARYFANDKKWSPDLQALTDEALKGNPEEVTSLGLLGIAAFEDKRFQDAVTYWGRLVALMPADDPSRAAIEGGIERARSNLPADQQTAEQPAVAAATGSVLKVRVQLSPEVQAKVQPGDSVFVFARAASGPPMPLAVKRLTVADLPAEVSLADSDAMMPQLKLSNFPQVILQARISRAGNAKAGEWIGRSQPLASSSTDQQQLTIDSADGQAQ</sequence>
<dbReference type="Gene3D" id="1.25.40.10">
    <property type="entry name" value="Tetratricopeptide repeat domain"/>
    <property type="match status" value="1"/>
</dbReference>
<reference evidence="10" key="1">
    <citation type="journal article" date="2014" name="Int. J. Syst. Evol. Microbiol.">
        <title>Complete genome sequence of Corynebacterium casei LMG S-19264T (=DSM 44701T), isolated from a smear-ripened cheese.</title>
        <authorList>
            <consortium name="US DOE Joint Genome Institute (JGI-PGF)"/>
            <person name="Walter F."/>
            <person name="Albersmeier A."/>
            <person name="Kalinowski J."/>
            <person name="Ruckert C."/>
        </authorList>
    </citation>
    <scope>NUCLEOTIDE SEQUENCE</scope>
    <source>
        <strain evidence="10">VKM B-2935</strain>
    </source>
</reference>
<keyword evidence="7" id="KW-0812">Transmembrane</keyword>
<dbReference type="SUPFAM" id="SSF48452">
    <property type="entry name" value="TPR-like"/>
    <property type="match status" value="1"/>
</dbReference>
<evidence type="ECO:0000256" key="7">
    <source>
        <dbReference type="SAM" id="Phobius"/>
    </source>
</evidence>
<dbReference type="NCBIfam" id="TIGR03142">
    <property type="entry name" value="cytochro_ccmI"/>
    <property type="match status" value="1"/>
</dbReference>
<keyword evidence="4 5" id="KW-0802">TPR repeat</keyword>
<dbReference type="InterPro" id="IPR051263">
    <property type="entry name" value="C-type_cytochrome_biogenesis"/>
</dbReference>
<accession>A0A9W6KB87</accession>
<evidence type="ECO:0000313" key="11">
    <source>
        <dbReference type="Proteomes" id="UP001143328"/>
    </source>
</evidence>
<evidence type="ECO:0000256" key="4">
    <source>
        <dbReference type="ARBA" id="ARBA00022803"/>
    </source>
</evidence>
<dbReference type="PANTHER" id="PTHR47870">
    <property type="entry name" value="CYTOCHROME C-TYPE BIOGENESIS PROTEIN CCMH"/>
    <property type="match status" value="1"/>
</dbReference>
<name>A0A9W6KB87_9PSED</name>
<evidence type="ECO:0000313" key="10">
    <source>
        <dbReference type="EMBL" id="GLK91548.1"/>
    </source>
</evidence>
<keyword evidence="7" id="KW-0472">Membrane</keyword>
<dbReference type="SMART" id="SM00028">
    <property type="entry name" value="TPR"/>
    <property type="match status" value="2"/>
</dbReference>
<dbReference type="Proteomes" id="UP001143328">
    <property type="component" value="Unassembled WGS sequence"/>
</dbReference>
<dbReference type="GO" id="GO:0017004">
    <property type="term" value="P:cytochrome complex assembly"/>
    <property type="evidence" value="ECO:0007669"/>
    <property type="project" value="UniProtKB-KW"/>
</dbReference>
<feature type="domain" description="Cytochrome c-type biogenesis protein H Ig-like" evidence="8">
    <location>
        <begin position="292"/>
        <end position="397"/>
    </location>
</feature>
<feature type="transmembrane region" description="Helical" evidence="7">
    <location>
        <begin position="6"/>
        <end position="24"/>
    </location>
</feature>
<feature type="repeat" description="TPR" evidence="5">
    <location>
        <begin position="150"/>
        <end position="183"/>
    </location>
</feature>
<dbReference type="InterPro" id="IPR019734">
    <property type="entry name" value="TPR_rpt"/>
</dbReference>
<dbReference type="GO" id="GO:0005886">
    <property type="term" value="C:plasma membrane"/>
    <property type="evidence" value="ECO:0007669"/>
    <property type="project" value="TreeGrafter"/>
</dbReference>
<evidence type="ECO:0000256" key="1">
    <source>
        <dbReference type="ARBA" id="ARBA00004196"/>
    </source>
</evidence>
<dbReference type="InterPro" id="IPR017560">
    <property type="entry name" value="Cyt_c_biogenesis_CcmI"/>
</dbReference>
<dbReference type="PANTHER" id="PTHR47870:SF4">
    <property type="entry name" value="CYTOCHROME C-TYPE BIOGENESIS PROTEIN CYCH"/>
    <property type="match status" value="1"/>
</dbReference>
<feature type="transmembrane region" description="Helical" evidence="7">
    <location>
        <begin position="93"/>
        <end position="113"/>
    </location>
</feature>
<comment type="subcellular location">
    <subcellularLocation>
        <location evidence="1">Cell envelope</location>
    </subcellularLocation>
</comment>
<feature type="compositionally biased region" description="Polar residues" evidence="6">
    <location>
        <begin position="383"/>
        <end position="404"/>
    </location>
</feature>
<evidence type="ECO:0000256" key="5">
    <source>
        <dbReference type="PROSITE-ProRule" id="PRU00339"/>
    </source>
</evidence>
<proteinExistence type="predicted"/>
<dbReference type="EMBL" id="BSFN01000022">
    <property type="protein sequence ID" value="GLK91548.1"/>
    <property type="molecule type" value="Genomic_DNA"/>
</dbReference>
<dbReference type="InterPro" id="IPR056413">
    <property type="entry name" value="TPR_CcmH_CycH"/>
</dbReference>
<keyword evidence="3" id="KW-0201">Cytochrome c-type biogenesis</keyword>
<dbReference type="AlphaFoldDB" id="A0A9W6KB87"/>
<dbReference type="RefSeq" id="WP_271197805.1">
    <property type="nucleotide sequence ID" value="NZ_BSFN01000022.1"/>
</dbReference>
<dbReference type="InterPro" id="IPR011990">
    <property type="entry name" value="TPR-like_helical_dom_sf"/>
</dbReference>
<feature type="domain" description="Cytochrome c-type biogenesis protein H TPR" evidence="9">
    <location>
        <begin position="122"/>
        <end position="257"/>
    </location>
</feature>
<keyword evidence="11" id="KW-1185">Reference proteome</keyword>
<organism evidence="10 11">
    <name type="scientific">Pseudomonas turukhanskensis</name>
    <dbReference type="NCBI Taxonomy" id="1806536"/>
    <lineage>
        <taxon>Bacteria</taxon>
        <taxon>Pseudomonadati</taxon>
        <taxon>Pseudomonadota</taxon>
        <taxon>Gammaproteobacteria</taxon>
        <taxon>Pseudomonadales</taxon>
        <taxon>Pseudomonadaceae</taxon>
        <taxon>Pseudomonas</taxon>
    </lineage>
</organism>
<dbReference type="Pfam" id="PF23914">
    <property type="entry name" value="TPR_CcmH_CycH"/>
    <property type="match status" value="1"/>
</dbReference>
<dbReference type="Pfam" id="PF23892">
    <property type="entry name" value="Ig_CycH"/>
    <property type="match status" value="1"/>
</dbReference>
<feature type="region of interest" description="Disordered" evidence="6">
    <location>
        <begin position="379"/>
        <end position="404"/>
    </location>
</feature>
<reference evidence="10" key="2">
    <citation type="submission" date="2023-01" db="EMBL/GenBank/DDBJ databases">
        <authorList>
            <person name="Sun Q."/>
            <person name="Evtushenko L."/>
        </authorList>
    </citation>
    <scope>NUCLEOTIDE SEQUENCE</scope>
    <source>
        <strain evidence="10">VKM B-2935</strain>
    </source>
</reference>
<keyword evidence="7" id="KW-1133">Transmembrane helix</keyword>
<evidence type="ECO:0000256" key="2">
    <source>
        <dbReference type="ARBA" id="ARBA00022737"/>
    </source>
</evidence>